<dbReference type="Proteomes" id="UP001500630">
    <property type="component" value="Unassembled WGS sequence"/>
</dbReference>
<evidence type="ECO:0000256" key="1">
    <source>
        <dbReference type="SAM" id="MobiDB-lite"/>
    </source>
</evidence>
<reference evidence="4" key="1">
    <citation type="journal article" date="2019" name="Int. J. Syst. Evol. Microbiol.">
        <title>The Global Catalogue of Microorganisms (GCM) 10K type strain sequencing project: providing services to taxonomists for standard genome sequencing and annotation.</title>
        <authorList>
            <consortium name="The Broad Institute Genomics Platform"/>
            <consortium name="The Broad Institute Genome Sequencing Center for Infectious Disease"/>
            <person name="Wu L."/>
            <person name="Ma J."/>
        </authorList>
    </citation>
    <scope>NUCLEOTIDE SEQUENCE [LARGE SCALE GENOMIC DNA]</scope>
    <source>
        <strain evidence="4">JCM 17326</strain>
    </source>
</reference>
<dbReference type="SUPFAM" id="SSF52540">
    <property type="entry name" value="P-loop containing nucleoside triphosphate hydrolases"/>
    <property type="match status" value="1"/>
</dbReference>
<organism evidence="3 4">
    <name type="scientific">Nonomuraea rosea</name>
    <dbReference type="NCBI Taxonomy" id="638574"/>
    <lineage>
        <taxon>Bacteria</taxon>
        <taxon>Bacillati</taxon>
        <taxon>Actinomycetota</taxon>
        <taxon>Actinomycetes</taxon>
        <taxon>Streptosporangiales</taxon>
        <taxon>Streptosporangiaceae</taxon>
        <taxon>Nonomuraea</taxon>
    </lineage>
</organism>
<name>A0ABP6Z6B0_9ACTN</name>
<dbReference type="Gene3D" id="3.40.50.300">
    <property type="entry name" value="P-loop containing nucleotide triphosphate hydrolases"/>
    <property type="match status" value="1"/>
</dbReference>
<dbReference type="InterPro" id="IPR003439">
    <property type="entry name" value="ABC_transporter-like_ATP-bd"/>
</dbReference>
<dbReference type="EMBL" id="BAABDQ010000034">
    <property type="protein sequence ID" value="GAA3599751.1"/>
    <property type="molecule type" value="Genomic_DNA"/>
</dbReference>
<feature type="region of interest" description="Disordered" evidence="1">
    <location>
        <begin position="1"/>
        <end position="29"/>
    </location>
</feature>
<sequence>MPHLPGTLSTPDCAAPAVSSAPPAVEGTTPTACSPLIVAVRPDFPGGVRPGSGIARGDTGRLGCACSGTLLIMNDHAVLLEEVTRTYGKGATEVAALRQVSVSFPRGSFTAVMGPSGSGKSTLLQCA</sequence>
<dbReference type="InterPro" id="IPR015854">
    <property type="entry name" value="ABC_transpr_LolD-like"/>
</dbReference>
<dbReference type="InterPro" id="IPR027417">
    <property type="entry name" value="P-loop_NTPase"/>
</dbReference>
<comment type="caution">
    <text evidence="3">The sequence shown here is derived from an EMBL/GenBank/DDBJ whole genome shotgun (WGS) entry which is preliminary data.</text>
</comment>
<evidence type="ECO:0000259" key="2">
    <source>
        <dbReference type="Pfam" id="PF00005"/>
    </source>
</evidence>
<keyword evidence="4" id="KW-1185">Reference proteome</keyword>
<dbReference type="Pfam" id="PF00005">
    <property type="entry name" value="ABC_tran"/>
    <property type="match status" value="1"/>
</dbReference>
<evidence type="ECO:0000313" key="3">
    <source>
        <dbReference type="EMBL" id="GAA3599751.1"/>
    </source>
</evidence>
<proteinExistence type="predicted"/>
<accession>A0ABP6Z6B0</accession>
<dbReference type="PANTHER" id="PTHR24220">
    <property type="entry name" value="IMPORT ATP-BINDING PROTEIN"/>
    <property type="match status" value="1"/>
</dbReference>
<gene>
    <name evidence="3" type="ORF">GCM10022419_099600</name>
</gene>
<feature type="compositionally biased region" description="Low complexity" evidence="1">
    <location>
        <begin position="14"/>
        <end position="25"/>
    </location>
</feature>
<feature type="domain" description="ABC transporter" evidence="2">
    <location>
        <begin position="97"/>
        <end position="126"/>
    </location>
</feature>
<dbReference type="PANTHER" id="PTHR24220:SF685">
    <property type="entry name" value="ABC TRANSPORTER RELATED"/>
    <property type="match status" value="1"/>
</dbReference>
<protein>
    <recommendedName>
        <fullName evidence="2">ABC transporter domain-containing protein</fullName>
    </recommendedName>
</protein>
<evidence type="ECO:0000313" key="4">
    <source>
        <dbReference type="Proteomes" id="UP001500630"/>
    </source>
</evidence>